<proteinExistence type="predicted"/>
<accession>A0ABV6QJI1</accession>
<keyword evidence="5" id="KW-1185">Reference proteome</keyword>
<evidence type="ECO:0000259" key="2">
    <source>
        <dbReference type="Pfam" id="PF01551"/>
    </source>
</evidence>
<dbReference type="Pfam" id="PF01551">
    <property type="entry name" value="Peptidase_M23"/>
    <property type="match status" value="1"/>
</dbReference>
<dbReference type="CDD" id="cd12797">
    <property type="entry name" value="M23_peptidase"/>
    <property type="match status" value="1"/>
</dbReference>
<dbReference type="Proteomes" id="UP001589890">
    <property type="component" value="Unassembled WGS sequence"/>
</dbReference>
<dbReference type="InterPro" id="IPR016047">
    <property type="entry name" value="M23ase_b-sheet_dom"/>
</dbReference>
<dbReference type="PANTHER" id="PTHR21666">
    <property type="entry name" value="PEPTIDASE-RELATED"/>
    <property type="match status" value="1"/>
</dbReference>
<dbReference type="Gene3D" id="3.90.1720.10">
    <property type="entry name" value="endopeptidase domain like (from Nostoc punctiforme)"/>
    <property type="match status" value="1"/>
</dbReference>
<evidence type="ECO:0000313" key="5">
    <source>
        <dbReference type="Proteomes" id="UP001589890"/>
    </source>
</evidence>
<feature type="domain" description="M23ase beta-sheet core" evidence="2">
    <location>
        <begin position="71"/>
        <end position="158"/>
    </location>
</feature>
<organism evidence="4 5">
    <name type="scientific">Kribbella deserti</name>
    <dbReference type="NCBI Taxonomy" id="1926257"/>
    <lineage>
        <taxon>Bacteria</taxon>
        <taxon>Bacillati</taxon>
        <taxon>Actinomycetota</taxon>
        <taxon>Actinomycetes</taxon>
        <taxon>Propionibacteriales</taxon>
        <taxon>Kribbellaceae</taxon>
        <taxon>Kribbella</taxon>
    </lineage>
</organism>
<name>A0ABV6QJI1_9ACTN</name>
<dbReference type="InterPro" id="IPR050570">
    <property type="entry name" value="Cell_wall_metabolism_enzyme"/>
</dbReference>
<dbReference type="SUPFAM" id="SSF54001">
    <property type="entry name" value="Cysteine proteinases"/>
    <property type="match status" value="1"/>
</dbReference>
<dbReference type="SUPFAM" id="SSF51261">
    <property type="entry name" value="Duplicated hybrid motif"/>
    <property type="match status" value="1"/>
</dbReference>
<evidence type="ECO:0000256" key="1">
    <source>
        <dbReference type="SAM" id="Phobius"/>
    </source>
</evidence>
<dbReference type="Gene3D" id="2.70.70.10">
    <property type="entry name" value="Glucose Permease (Domain IIA)"/>
    <property type="match status" value="1"/>
</dbReference>
<comment type="caution">
    <text evidence="4">The sequence shown here is derived from an EMBL/GenBank/DDBJ whole genome shotgun (WGS) entry which is preliminary data.</text>
</comment>
<protein>
    <submittedName>
        <fullName evidence="4">Phage tail tip lysozyme</fullName>
    </submittedName>
</protein>
<evidence type="ECO:0000259" key="3">
    <source>
        <dbReference type="Pfam" id="PF18013"/>
    </source>
</evidence>
<dbReference type="RefSeq" id="WP_380046545.1">
    <property type="nucleotide sequence ID" value="NZ_JBHLTC010000014.1"/>
</dbReference>
<feature type="transmembrane region" description="Helical" evidence="1">
    <location>
        <begin position="7"/>
        <end position="32"/>
    </location>
</feature>
<dbReference type="Pfam" id="PF18013">
    <property type="entry name" value="Phage_lysozyme2"/>
    <property type="match status" value="1"/>
</dbReference>
<keyword evidence="1" id="KW-1133">Transmembrane helix</keyword>
<reference evidence="4 5" key="1">
    <citation type="submission" date="2024-09" db="EMBL/GenBank/DDBJ databases">
        <authorList>
            <person name="Sun Q."/>
            <person name="Mori K."/>
        </authorList>
    </citation>
    <scope>NUCLEOTIDE SEQUENCE [LARGE SCALE GENOMIC DNA]</scope>
    <source>
        <strain evidence="4 5">CGMCC 1.15906</strain>
    </source>
</reference>
<dbReference type="Gene3D" id="1.10.530.10">
    <property type="match status" value="1"/>
</dbReference>
<keyword evidence="1" id="KW-0812">Transmembrane</keyword>
<sequence length="528" mass="55621">MGENKLFVILAGVATMVLLPLIIVIALILGAIGGLDDDGEACVSGPPANSTFGFPTAADKRGVKAGYNQQKHPAIDYDVPEGTEVMSIADGEVTKAGTDEIRIKHTGGFESRYKWLKESKVSDGDKVTRGKVIALSGSHDEDDPGADGQHLHFEIWLSDDSEVDAAAIDPADLMSEGGDSGGGCSCGGSGSDTLVGTDNVQKSFNYFVGKGYTPEQSAGIVGNMMWESGVEPMRLQNTPPGAKTPASQAAGSSLGWGIVQWTPAGKYINAARRDGADDAKIESLEHQLWFLNEQLEGRTSSPEGAAGRAMKAAQSLEDATRAFGGKYERFGGHENPNEPSWAKRIAYAQDVLGANGGAGGCGGAGNGDIVATALTLAWKKNVPNSVAKSAATQAYQDAMPKYNGSTGTDEWSDCGVFVATVVVMSGVDPDYPPRGTGVQLDYLQGRGSSKWETIRFTDTSQLKPGDILIMNRGGGIGHTYIYTGKIDWEDGGNYNGVSASLHDRIPEPTVAQVEPDYWIARSKTSPKA</sequence>
<dbReference type="PANTHER" id="PTHR21666:SF270">
    <property type="entry name" value="MUREIN HYDROLASE ACTIVATOR ENVC"/>
    <property type="match status" value="1"/>
</dbReference>
<dbReference type="InterPro" id="IPR038765">
    <property type="entry name" value="Papain-like_cys_pep_sf"/>
</dbReference>
<gene>
    <name evidence="4" type="ORF">ACFFGN_12055</name>
</gene>
<dbReference type="EMBL" id="JBHLTC010000014">
    <property type="protein sequence ID" value="MFC0624800.1"/>
    <property type="molecule type" value="Genomic_DNA"/>
</dbReference>
<evidence type="ECO:0000313" key="4">
    <source>
        <dbReference type="EMBL" id="MFC0624800.1"/>
    </source>
</evidence>
<feature type="domain" description="Phage tail lysozyme" evidence="3">
    <location>
        <begin position="199"/>
        <end position="351"/>
    </location>
</feature>
<dbReference type="InterPro" id="IPR011055">
    <property type="entry name" value="Dup_hybrid_motif"/>
</dbReference>
<keyword evidence="1" id="KW-0472">Membrane</keyword>
<dbReference type="InterPro" id="IPR041219">
    <property type="entry name" value="Phage_lysozyme2"/>
</dbReference>